<evidence type="ECO:0000313" key="1">
    <source>
        <dbReference type="EMBL" id="KAK7071871.1"/>
    </source>
</evidence>
<keyword evidence="2" id="KW-1185">Reference proteome</keyword>
<gene>
    <name evidence="1" type="ORF">SK128_018547</name>
</gene>
<dbReference type="AlphaFoldDB" id="A0AAN8ZX04"/>
<sequence>MAGLEVSFDRHKYGIRAQLSTPVLVNKRVWSPSVFITTPERGEEEVLRAFLSWKDSKEVVTTEFSFQTIGKLVNYLNLAMAVDMSWSTHQLNGEIQELQFKKLQLVYPNVFGINASGEILGAGTRNSQASVKVSWGIDDGEVEVALSRGPVVTFIGLSEELREDDKETLVAGREGGTRWHLDFNLKHKLIPEALQAKIDLLFDRGRVDASLKFALSETGGFNVTHITNGMLDYKTTASGQVIELENSLAEARGGSFKNKLEFKMDPGRSMTMDTVLIYRNEPGVFSYGLSNTFKLDTWINPLSIVGTINCYTGGKCQVALSAVQSGDQLADIEVQHIGAGGVSRSDATISITDWFNGAVSLDAAYALGFYDIKWEMALWPWATLSTGRAEVDISSPDVAVVEIIFQELYEDYRGAVTHSYNATLNLNPEIRTLFSRSVQTFFSSTNKVARSRTEELSSRLLS</sequence>
<dbReference type="EMBL" id="JAXCGZ010013865">
    <property type="protein sequence ID" value="KAK7071871.1"/>
    <property type="molecule type" value="Genomic_DNA"/>
</dbReference>
<proteinExistence type="predicted"/>
<organism evidence="1 2">
    <name type="scientific">Halocaridina rubra</name>
    <name type="common">Hawaiian red shrimp</name>
    <dbReference type="NCBI Taxonomy" id="373956"/>
    <lineage>
        <taxon>Eukaryota</taxon>
        <taxon>Metazoa</taxon>
        <taxon>Ecdysozoa</taxon>
        <taxon>Arthropoda</taxon>
        <taxon>Crustacea</taxon>
        <taxon>Multicrustacea</taxon>
        <taxon>Malacostraca</taxon>
        <taxon>Eumalacostraca</taxon>
        <taxon>Eucarida</taxon>
        <taxon>Decapoda</taxon>
        <taxon>Pleocyemata</taxon>
        <taxon>Caridea</taxon>
        <taxon>Atyoidea</taxon>
        <taxon>Atyidae</taxon>
        <taxon>Halocaridina</taxon>
    </lineage>
</organism>
<comment type="caution">
    <text evidence="1">The sequence shown here is derived from an EMBL/GenBank/DDBJ whole genome shotgun (WGS) entry which is preliminary data.</text>
</comment>
<dbReference type="Proteomes" id="UP001381693">
    <property type="component" value="Unassembled WGS sequence"/>
</dbReference>
<evidence type="ECO:0000313" key="2">
    <source>
        <dbReference type="Proteomes" id="UP001381693"/>
    </source>
</evidence>
<name>A0AAN8ZX04_HALRR</name>
<protein>
    <submittedName>
        <fullName evidence="1">Uncharacterized protein</fullName>
    </submittedName>
</protein>
<reference evidence="1 2" key="1">
    <citation type="submission" date="2023-11" db="EMBL/GenBank/DDBJ databases">
        <title>Halocaridina rubra genome assembly.</title>
        <authorList>
            <person name="Smith C."/>
        </authorList>
    </citation>
    <scope>NUCLEOTIDE SEQUENCE [LARGE SCALE GENOMIC DNA]</scope>
    <source>
        <strain evidence="1">EP-1</strain>
        <tissue evidence="1">Whole</tissue>
    </source>
</reference>
<accession>A0AAN8ZX04</accession>